<keyword evidence="3" id="KW-0678">Repressor</keyword>
<dbReference type="EMBL" id="AFYH01151245">
    <property type="status" value="NOT_ANNOTATED_CDS"/>
    <property type="molecule type" value="Genomic_DNA"/>
</dbReference>
<reference evidence="12" key="1">
    <citation type="submission" date="2011-08" db="EMBL/GenBank/DDBJ databases">
        <title>The draft genome of Latimeria chalumnae.</title>
        <authorList>
            <person name="Di Palma F."/>
            <person name="Alfoldi J."/>
            <person name="Johnson J."/>
            <person name="Berlin A."/>
            <person name="Gnerre S."/>
            <person name="Jaffe D."/>
            <person name="MacCallum I."/>
            <person name="Young S."/>
            <person name="Walker B.J."/>
            <person name="Lander E."/>
            <person name="Lindblad-Toh K."/>
        </authorList>
    </citation>
    <scope>NUCLEOTIDE SEQUENCE [LARGE SCALE GENOMIC DNA]</scope>
    <source>
        <strain evidence="12">Wild caught</strain>
    </source>
</reference>
<keyword evidence="6" id="KW-0804">Transcription</keyword>
<evidence type="ECO:0000313" key="11">
    <source>
        <dbReference type="Ensembl" id="ENSLACP00000011681.1"/>
    </source>
</evidence>
<dbReference type="Bgee" id="ENSLACG00000010280">
    <property type="expression patterns" value="Expressed in mesonephros and 6 other cell types or tissues"/>
</dbReference>
<feature type="domain" description="Fibronectin type-III" evidence="10">
    <location>
        <begin position="1151"/>
        <end position="1257"/>
    </location>
</feature>
<dbReference type="FunCoup" id="H3APW0">
    <property type="interactions" value="3242"/>
</dbReference>
<feature type="region of interest" description="Disordered" evidence="9">
    <location>
        <begin position="436"/>
        <end position="468"/>
    </location>
</feature>
<dbReference type="InterPro" id="IPR013783">
    <property type="entry name" value="Ig-like_fold"/>
</dbReference>
<evidence type="ECO:0000259" key="10">
    <source>
        <dbReference type="PROSITE" id="PS50853"/>
    </source>
</evidence>
<feature type="compositionally biased region" description="Pro residues" evidence="9">
    <location>
        <begin position="1131"/>
        <end position="1142"/>
    </location>
</feature>
<keyword evidence="8" id="KW-0175">Coiled coil</keyword>
<organism evidence="11 12">
    <name type="scientific">Latimeria chalumnae</name>
    <name type="common">Coelacanth</name>
    <dbReference type="NCBI Taxonomy" id="7897"/>
    <lineage>
        <taxon>Eukaryota</taxon>
        <taxon>Metazoa</taxon>
        <taxon>Chordata</taxon>
        <taxon>Craniata</taxon>
        <taxon>Vertebrata</taxon>
        <taxon>Euteleostomi</taxon>
        <taxon>Coelacanthiformes</taxon>
        <taxon>Coelacanthidae</taxon>
        <taxon>Latimeria</taxon>
    </lineage>
</organism>
<feature type="region of interest" description="Disordered" evidence="9">
    <location>
        <begin position="481"/>
        <end position="522"/>
    </location>
</feature>
<reference evidence="11" key="2">
    <citation type="submission" date="2025-08" db="UniProtKB">
        <authorList>
            <consortium name="Ensembl"/>
        </authorList>
    </citation>
    <scope>IDENTIFICATION</scope>
</reference>
<dbReference type="InParanoid" id="H3APW0"/>
<name>H3APW0_LATCH</name>
<proteinExistence type="inferred from homology"/>
<dbReference type="EMBL" id="AFYH01151242">
    <property type="status" value="NOT_ANNOTATED_CDS"/>
    <property type="molecule type" value="Genomic_DNA"/>
</dbReference>
<feature type="compositionally biased region" description="Acidic residues" evidence="9">
    <location>
        <begin position="257"/>
        <end position="273"/>
    </location>
</feature>
<dbReference type="AlphaFoldDB" id="H3APW0"/>
<feature type="region of interest" description="Disordered" evidence="9">
    <location>
        <begin position="641"/>
        <end position="721"/>
    </location>
</feature>
<feature type="compositionally biased region" description="Acidic residues" evidence="9">
    <location>
        <begin position="133"/>
        <end position="146"/>
    </location>
</feature>
<dbReference type="Pfam" id="PF16788">
    <property type="entry name" value="ATF7IP_BD"/>
    <property type="match status" value="1"/>
</dbReference>
<dbReference type="InterPro" id="IPR036116">
    <property type="entry name" value="FN3_sf"/>
</dbReference>
<dbReference type="GO" id="GO:0003712">
    <property type="term" value="F:transcription coregulator activity"/>
    <property type="evidence" value="ECO:0007669"/>
    <property type="project" value="TreeGrafter"/>
</dbReference>
<dbReference type="GO" id="GO:0005634">
    <property type="term" value="C:nucleus"/>
    <property type="evidence" value="ECO:0007669"/>
    <property type="project" value="UniProtKB-SubCell"/>
</dbReference>
<feature type="compositionally biased region" description="Polar residues" evidence="9">
    <location>
        <begin position="658"/>
        <end position="671"/>
    </location>
</feature>
<keyword evidence="12" id="KW-1185">Reference proteome</keyword>
<dbReference type="GO" id="GO:0005667">
    <property type="term" value="C:transcription regulator complex"/>
    <property type="evidence" value="ECO:0007669"/>
    <property type="project" value="TreeGrafter"/>
</dbReference>
<dbReference type="PANTHER" id="PTHR23210">
    <property type="entry name" value="ACTIVATING TRANSCRIPTION FACTOR 7 INTERACTING PROTEIN"/>
    <property type="match status" value="1"/>
</dbReference>
<dbReference type="EMBL" id="AFYH01151238">
    <property type="status" value="NOT_ANNOTATED_CDS"/>
    <property type="molecule type" value="Genomic_DNA"/>
</dbReference>
<dbReference type="STRING" id="7897.ENSLACP00000011681"/>
<evidence type="ECO:0000256" key="1">
    <source>
        <dbReference type="ARBA" id="ARBA00004123"/>
    </source>
</evidence>
<feature type="region of interest" description="Disordered" evidence="9">
    <location>
        <begin position="50"/>
        <end position="412"/>
    </location>
</feature>
<feature type="compositionally biased region" description="Low complexity" evidence="9">
    <location>
        <begin position="683"/>
        <end position="697"/>
    </location>
</feature>
<dbReference type="EMBL" id="AFYH01151240">
    <property type="status" value="NOT_ANNOTATED_CDS"/>
    <property type="molecule type" value="Genomic_DNA"/>
</dbReference>
<feature type="compositionally biased region" description="Low complexity" evidence="9">
    <location>
        <begin position="985"/>
        <end position="1008"/>
    </location>
</feature>
<dbReference type="EMBL" id="AFYH01151243">
    <property type="status" value="NOT_ANNOTATED_CDS"/>
    <property type="molecule type" value="Genomic_DNA"/>
</dbReference>
<dbReference type="EMBL" id="AFYH01151241">
    <property type="status" value="NOT_ANNOTATED_CDS"/>
    <property type="molecule type" value="Genomic_DNA"/>
</dbReference>
<feature type="region of interest" description="Disordered" evidence="9">
    <location>
        <begin position="812"/>
        <end position="849"/>
    </location>
</feature>
<dbReference type="OMA" id="YQETIHE"/>
<dbReference type="Pfam" id="PF16794">
    <property type="entry name" value="fn3_4"/>
    <property type="match status" value="1"/>
</dbReference>
<comment type="similarity">
    <text evidence="2">Belongs to the MCAF family.</text>
</comment>
<accession>H3APW0</accession>
<dbReference type="PROSITE" id="PS50853">
    <property type="entry name" value="FN3"/>
    <property type="match status" value="1"/>
</dbReference>
<dbReference type="SUPFAM" id="SSF49265">
    <property type="entry name" value="Fibronectin type III"/>
    <property type="match status" value="1"/>
</dbReference>
<evidence type="ECO:0000313" key="12">
    <source>
        <dbReference type="Proteomes" id="UP000008672"/>
    </source>
</evidence>
<feature type="compositionally biased region" description="Acidic residues" evidence="9">
    <location>
        <begin position="354"/>
        <end position="379"/>
    </location>
</feature>
<sequence>FSSLLRSKMDTAEEPYRKVFKARKTMRLSDRQQLEAVYKAKEELLKATEGKLFNGKHENGDSDLKPTLESTGRPREENALEAMNGIEDVSPALMETQEDSKTVPDTADTLESKSSLEQDEEALDTENSHKQEGEEEEKSSELENENSENAVSEDAQEEPSSKLAIDPESHLPEEESRPRSSVEDEHLDQQEKPIAENSVSCNSKELLENKPEDTECLPIISLLPSKEKDDSVGSADVGEDTITSSMEVSTELKEGENSQEVEDAVESSQEVEDVAGSSLEVEDMSRSSQEAEDMVESSQEMEAMAESSKEVEDELENVAESSQEVEGVVESSQEVEGVAESSQEVEDVAGSSQEAEEVAESSQEVEEVAESSQEPEDVAESSQETEGMVEDTSESVAGEKASGSQPLDMDTMETEDIIPILEKLAPVEDQVSCSFSGESLVAGDEPSTSTQEEKMDCSPCSPSKQDCNESLPKEAFLVLSDEDEPVAEKESELEAQTSKGYSTVKVKLGENSDQQQLTKREAEKNSFKSEVVLRKRSKSEDVESSEVKRRRFLGEEYEAELQVKITARGDMNKKLEKVVQRLLEEKLTALQCTEFDKSLADLRTRVEKLECKKHEAVLSNLQAKIARLIKRFGAAREDLKKSQEHNAAVQPLSPVRAPNSNQQSYRSTNTVRHMLESKRSLDSTAPLPTSSNSASSNKEAEPPTAVAGQPKPPATVSSSSMVPPILPPVAATATATAVVGTSQPASSTTQPMSVSLQSLPVILHVPVAMSSQPQLLQTQTGTILANQQPGSVEFIPVQSQPMVGSLPKTPVSLASPTMTSPALAKPNLAGPVAPGPGLQRNSPASSAPSCVAAPAQTVSAVTSQMVTQAARTSLPFVGPQGLYNHNNSRSLLQSKPSLSGPNSQPSSDAVGGVTSRPENQTATKLTPSDPLSSKKPVEGASQSGRSSGGDVGAVIDLTLDDEDDSSSQDRRKASVPSVPVPHPSSQPQVRAPPQLPQQPAAPLQVPAQTSAAQTTMHVLPTAQTTVNVSHRPVLQTVTRAAAPRATHQMIYTTVPVTSVQNSVRCVVPQNQGLRQGSPQASKAVTMRLPQTQTTSYVVSNGVTIPIGMSAPQVTVHHRPPQQEPPRFVHPAPLPEAIPPPRLPSEAASTSLPQKPHLKLARVQSQNGIVLSWSVLEVDRSCAAVDSYHLYAYHEDPNATTPSQWKKIGEVKALPLPMACTLTQFVSGSKYYFAVRAKDIYGRFGPFCDPQSTDVISSQAS</sequence>
<evidence type="ECO:0000256" key="2">
    <source>
        <dbReference type="ARBA" id="ARBA00010344"/>
    </source>
</evidence>
<feature type="compositionally biased region" description="Basic and acidic residues" evidence="9">
    <location>
        <begin position="165"/>
        <end position="194"/>
    </location>
</feature>
<evidence type="ECO:0000256" key="3">
    <source>
        <dbReference type="ARBA" id="ARBA00022491"/>
    </source>
</evidence>
<evidence type="ECO:0000256" key="5">
    <source>
        <dbReference type="ARBA" id="ARBA00023159"/>
    </source>
</evidence>
<evidence type="ECO:0000256" key="4">
    <source>
        <dbReference type="ARBA" id="ARBA00023015"/>
    </source>
</evidence>
<dbReference type="Ensembl" id="ENSLACT00000011770.1">
    <property type="protein sequence ID" value="ENSLACP00000011681.1"/>
    <property type="gene ID" value="ENSLACG00000010280.2"/>
</dbReference>
<dbReference type="InterPro" id="IPR031870">
    <property type="entry name" value="ATF7IP_BD"/>
</dbReference>
<evidence type="ECO:0000256" key="6">
    <source>
        <dbReference type="ARBA" id="ARBA00023163"/>
    </source>
</evidence>
<dbReference type="EMBL" id="AFYH01151236">
    <property type="status" value="NOT_ANNOTATED_CDS"/>
    <property type="molecule type" value="Genomic_DNA"/>
</dbReference>
<keyword evidence="4" id="KW-0805">Transcription regulation</keyword>
<protein>
    <submittedName>
        <fullName evidence="11">Activating transcription factor 7 interacting protein</fullName>
    </submittedName>
</protein>
<dbReference type="InterPro" id="IPR003961">
    <property type="entry name" value="FN3_dom"/>
</dbReference>
<dbReference type="Proteomes" id="UP000008672">
    <property type="component" value="Unassembled WGS sequence"/>
</dbReference>
<dbReference type="Gene3D" id="2.60.40.10">
    <property type="entry name" value="Immunoglobulins"/>
    <property type="match status" value="1"/>
</dbReference>
<dbReference type="eggNOG" id="ENOG502QSM2">
    <property type="taxonomic scope" value="Eukaryota"/>
</dbReference>
<dbReference type="GeneTree" id="ENSGT00530000063707"/>
<feature type="compositionally biased region" description="Low complexity" evidence="9">
    <location>
        <begin position="296"/>
        <end position="306"/>
    </location>
</feature>
<evidence type="ECO:0000256" key="8">
    <source>
        <dbReference type="SAM" id="Coils"/>
    </source>
</evidence>
<keyword evidence="7" id="KW-0539">Nucleus</keyword>
<feature type="region of interest" description="Disordered" evidence="9">
    <location>
        <begin position="885"/>
        <end position="1011"/>
    </location>
</feature>
<keyword evidence="5" id="KW-0010">Activator</keyword>
<feature type="coiled-coil region" evidence="8">
    <location>
        <begin position="592"/>
        <end position="638"/>
    </location>
</feature>
<dbReference type="GO" id="GO:0006355">
    <property type="term" value="P:regulation of DNA-templated transcription"/>
    <property type="evidence" value="ECO:0007669"/>
    <property type="project" value="TreeGrafter"/>
</dbReference>
<comment type="subcellular location">
    <subcellularLocation>
        <location evidence="1">Nucleus</location>
    </subcellularLocation>
</comment>
<evidence type="ECO:0000256" key="9">
    <source>
        <dbReference type="SAM" id="MobiDB-lite"/>
    </source>
</evidence>
<gene>
    <name evidence="11" type="primary">ATF7IP</name>
</gene>
<feature type="region of interest" description="Disordered" evidence="9">
    <location>
        <begin position="1115"/>
        <end position="1149"/>
    </location>
</feature>
<dbReference type="EMBL" id="AFYH01151244">
    <property type="status" value="NOT_ANNOTATED_CDS"/>
    <property type="molecule type" value="Genomic_DNA"/>
</dbReference>
<dbReference type="PANTHER" id="PTHR23210:SF26">
    <property type="entry name" value="ACTIVATING TRANSCRIPTION FACTOR 7-INTERACTING PROTEIN 1"/>
    <property type="match status" value="1"/>
</dbReference>
<dbReference type="EMBL" id="AFYH01151237">
    <property type="status" value="NOT_ANNOTATED_CDS"/>
    <property type="molecule type" value="Genomic_DNA"/>
</dbReference>
<dbReference type="EMBL" id="AFYH01151239">
    <property type="status" value="NOT_ANNOTATED_CDS"/>
    <property type="molecule type" value="Genomic_DNA"/>
</dbReference>
<feature type="compositionally biased region" description="Polar residues" evidence="9">
    <location>
        <begin position="916"/>
        <end position="931"/>
    </location>
</feature>
<feature type="compositionally biased region" description="Polar residues" evidence="9">
    <location>
        <begin position="885"/>
        <end position="907"/>
    </location>
</feature>
<reference evidence="11" key="3">
    <citation type="submission" date="2025-09" db="UniProtKB">
        <authorList>
            <consortium name="Ensembl"/>
        </authorList>
    </citation>
    <scope>IDENTIFICATION</scope>
</reference>
<dbReference type="InterPro" id="IPR026085">
    <property type="entry name" value="ATF7-int"/>
</dbReference>
<dbReference type="InterPro" id="IPR056565">
    <property type="entry name" value="Fn3_ATF7IP"/>
</dbReference>
<evidence type="ECO:0000256" key="7">
    <source>
        <dbReference type="ARBA" id="ARBA00023242"/>
    </source>
</evidence>
<feature type="compositionally biased region" description="Low complexity" evidence="9">
    <location>
        <begin position="318"/>
        <end position="342"/>
    </location>
</feature>
<feature type="compositionally biased region" description="Basic and acidic residues" evidence="9">
    <location>
        <begin position="50"/>
        <end position="78"/>
    </location>
</feature>